<evidence type="ECO:0000256" key="1">
    <source>
        <dbReference type="SAM" id="MobiDB-lite"/>
    </source>
</evidence>
<name>A0ABN2EVH8_9ACTN</name>
<comment type="caution">
    <text evidence="2">The sequence shown here is derived from an EMBL/GenBank/DDBJ whole genome shotgun (WGS) entry which is preliminary data.</text>
</comment>
<dbReference type="EMBL" id="BAAAOS010000066">
    <property type="protein sequence ID" value="GAA1616682.1"/>
    <property type="molecule type" value="Genomic_DNA"/>
</dbReference>
<sequence>MSDHWARRWQKNGHDRLYVHGPDGVVGWVDLTTGQVHAQTRSSWSTAADRAVADWKRSHVTTTPATTSTSAPAPAPIASSRRGDGLFGALRRGRA</sequence>
<evidence type="ECO:0000313" key="3">
    <source>
        <dbReference type="Proteomes" id="UP001500393"/>
    </source>
</evidence>
<gene>
    <name evidence="2" type="ORF">GCM10009789_83380</name>
</gene>
<accession>A0ABN2EVH8</accession>
<proteinExistence type="predicted"/>
<dbReference type="Proteomes" id="UP001500393">
    <property type="component" value="Unassembled WGS sequence"/>
</dbReference>
<protein>
    <submittedName>
        <fullName evidence="2">Uncharacterized protein</fullName>
    </submittedName>
</protein>
<feature type="region of interest" description="Disordered" evidence="1">
    <location>
        <begin position="57"/>
        <end position="95"/>
    </location>
</feature>
<reference evidence="2 3" key="1">
    <citation type="journal article" date="2019" name="Int. J. Syst. Evol. Microbiol.">
        <title>The Global Catalogue of Microorganisms (GCM) 10K type strain sequencing project: providing services to taxonomists for standard genome sequencing and annotation.</title>
        <authorList>
            <consortium name="The Broad Institute Genomics Platform"/>
            <consortium name="The Broad Institute Genome Sequencing Center for Infectious Disease"/>
            <person name="Wu L."/>
            <person name="Ma J."/>
        </authorList>
    </citation>
    <scope>NUCLEOTIDE SEQUENCE [LARGE SCALE GENOMIC DNA]</scope>
    <source>
        <strain evidence="2 3">JCM 14969</strain>
    </source>
</reference>
<feature type="compositionally biased region" description="Low complexity" evidence="1">
    <location>
        <begin position="61"/>
        <end position="80"/>
    </location>
</feature>
<organism evidence="2 3">
    <name type="scientific">Kribbella sancticallisti</name>
    <dbReference type="NCBI Taxonomy" id="460087"/>
    <lineage>
        <taxon>Bacteria</taxon>
        <taxon>Bacillati</taxon>
        <taxon>Actinomycetota</taxon>
        <taxon>Actinomycetes</taxon>
        <taxon>Propionibacteriales</taxon>
        <taxon>Kribbellaceae</taxon>
        <taxon>Kribbella</taxon>
    </lineage>
</organism>
<evidence type="ECO:0000313" key="2">
    <source>
        <dbReference type="EMBL" id="GAA1616682.1"/>
    </source>
</evidence>
<keyword evidence="3" id="KW-1185">Reference proteome</keyword>